<accession>A0ABR1DEB8</accession>
<evidence type="ECO:0000313" key="1">
    <source>
        <dbReference type="EMBL" id="KAK6748381.1"/>
    </source>
</evidence>
<name>A0ABR1DEB8_NECAM</name>
<organism evidence="1 2">
    <name type="scientific">Necator americanus</name>
    <name type="common">Human hookworm</name>
    <dbReference type="NCBI Taxonomy" id="51031"/>
    <lineage>
        <taxon>Eukaryota</taxon>
        <taxon>Metazoa</taxon>
        <taxon>Ecdysozoa</taxon>
        <taxon>Nematoda</taxon>
        <taxon>Chromadorea</taxon>
        <taxon>Rhabditida</taxon>
        <taxon>Rhabditina</taxon>
        <taxon>Rhabditomorpha</taxon>
        <taxon>Strongyloidea</taxon>
        <taxon>Ancylostomatidae</taxon>
        <taxon>Bunostominae</taxon>
        <taxon>Necator</taxon>
    </lineage>
</organism>
<gene>
    <name evidence="1" type="primary">Necator_chrIV.g14462</name>
    <name evidence="1" type="ORF">RB195_001168</name>
</gene>
<dbReference type="EMBL" id="JAVFWL010000004">
    <property type="protein sequence ID" value="KAK6748381.1"/>
    <property type="molecule type" value="Genomic_DNA"/>
</dbReference>
<dbReference type="Proteomes" id="UP001303046">
    <property type="component" value="Unassembled WGS sequence"/>
</dbReference>
<keyword evidence="2" id="KW-1185">Reference proteome</keyword>
<comment type="caution">
    <text evidence="1">The sequence shown here is derived from an EMBL/GenBank/DDBJ whole genome shotgun (WGS) entry which is preliminary data.</text>
</comment>
<protein>
    <submittedName>
        <fullName evidence="1">Uncharacterized protein</fullName>
    </submittedName>
</protein>
<proteinExistence type="predicted"/>
<evidence type="ECO:0000313" key="2">
    <source>
        <dbReference type="Proteomes" id="UP001303046"/>
    </source>
</evidence>
<sequence length="70" mass="8005">MPSLAGYGTVTSKQTLLRPFAVDLKRSIVLTRRGKDAGNRRQIQSGETRYELKRINFLCVLKKIRNKSLL</sequence>
<reference evidence="1 2" key="1">
    <citation type="submission" date="2023-08" db="EMBL/GenBank/DDBJ databases">
        <title>A Necator americanus chromosomal reference genome.</title>
        <authorList>
            <person name="Ilik V."/>
            <person name="Petrzelkova K.J."/>
            <person name="Pardy F."/>
            <person name="Fuh T."/>
            <person name="Niatou-Singa F.S."/>
            <person name="Gouil Q."/>
            <person name="Baker L."/>
            <person name="Ritchie M.E."/>
            <person name="Jex A.R."/>
            <person name="Gazzola D."/>
            <person name="Li H."/>
            <person name="Toshio Fujiwara R."/>
            <person name="Zhan B."/>
            <person name="Aroian R.V."/>
            <person name="Pafco B."/>
            <person name="Schwarz E.M."/>
        </authorList>
    </citation>
    <scope>NUCLEOTIDE SEQUENCE [LARGE SCALE GENOMIC DNA]</scope>
    <source>
        <strain evidence="1 2">Aroian</strain>
        <tissue evidence="1">Whole animal</tissue>
    </source>
</reference>